<dbReference type="FunFam" id="3.40.50.720:FF:000084">
    <property type="entry name" value="Short-chain dehydrogenase reductase"/>
    <property type="match status" value="1"/>
</dbReference>
<keyword evidence="6" id="KW-1185">Reference proteome</keyword>
<gene>
    <name evidence="5" type="ORF">CVT24_001187</name>
</gene>
<keyword evidence="2" id="KW-0521">NADP</keyword>
<feature type="region of interest" description="Disordered" evidence="4">
    <location>
        <begin position="100"/>
        <end position="119"/>
    </location>
</feature>
<dbReference type="InterPro" id="IPR002347">
    <property type="entry name" value="SDR_fam"/>
</dbReference>
<evidence type="ECO:0008006" key="7">
    <source>
        <dbReference type="Google" id="ProtNLM"/>
    </source>
</evidence>
<comment type="similarity">
    <text evidence="1">Belongs to the short-chain dehydrogenases/reductases (SDR) family.</text>
</comment>
<keyword evidence="3" id="KW-0560">Oxidoreductase</keyword>
<dbReference type="GO" id="GO:0050664">
    <property type="term" value="F:oxidoreductase activity, acting on NAD(P)H, oxygen as acceptor"/>
    <property type="evidence" value="ECO:0007669"/>
    <property type="project" value="TreeGrafter"/>
</dbReference>
<evidence type="ECO:0000313" key="5">
    <source>
        <dbReference type="EMBL" id="PPQ84346.1"/>
    </source>
</evidence>
<evidence type="ECO:0000256" key="2">
    <source>
        <dbReference type="ARBA" id="ARBA00022857"/>
    </source>
</evidence>
<evidence type="ECO:0000256" key="3">
    <source>
        <dbReference type="ARBA" id="ARBA00023002"/>
    </source>
</evidence>
<reference evidence="5 6" key="1">
    <citation type="journal article" date="2018" name="Evol. Lett.">
        <title>Horizontal gene cluster transfer increased hallucinogenic mushroom diversity.</title>
        <authorList>
            <person name="Reynolds H.T."/>
            <person name="Vijayakumar V."/>
            <person name="Gluck-Thaler E."/>
            <person name="Korotkin H.B."/>
            <person name="Matheny P.B."/>
            <person name="Slot J.C."/>
        </authorList>
    </citation>
    <scope>NUCLEOTIDE SEQUENCE [LARGE SCALE GENOMIC DNA]</scope>
    <source>
        <strain evidence="5 6">2629</strain>
    </source>
</reference>
<dbReference type="Proteomes" id="UP000284842">
    <property type="component" value="Unassembled WGS sequence"/>
</dbReference>
<dbReference type="Pfam" id="PF13561">
    <property type="entry name" value="adh_short_C2"/>
    <property type="match status" value="1"/>
</dbReference>
<evidence type="ECO:0000256" key="4">
    <source>
        <dbReference type="SAM" id="MobiDB-lite"/>
    </source>
</evidence>
<accession>A0A409X0U4</accession>
<proteinExistence type="inferred from homology"/>
<sequence>MSNAHQQSNLPNAPTCIQSIISASTSASSQPTRTAFSQFSLLGRTALVTGARRGLGLEYALVLAEAGAVVYCMDVEEQAGEEWEGVRKWVEGLGELGEEFGGAAGRSNEKGEEGKRPRKGRMEYVCGDIRDKAGVENIVERIVEVEGGIDVCVANAAIMGSAPCLEYEEGEMRKIIDTNVMGTLFTAQAVGKQMERLGIRGSIILMASLAGSVACKGIENMAYSICKAAVIQMARSMASELGSKGIRVNSVSPSYTMTAMVKAAVDAYPALRDMVANNPLQRIAMPEELRGVMLWLASDAGSFMTGRE</sequence>
<name>A0A409X0U4_9AGAR</name>
<dbReference type="EMBL" id="NHTK01004897">
    <property type="protein sequence ID" value="PPQ84346.1"/>
    <property type="molecule type" value="Genomic_DNA"/>
</dbReference>
<dbReference type="PRINTS" id="PR00080">
    <property type="entry name" value="SDRFAMILY"/>
</dbReference>
<dbReference type="AlphaFoldDB" id="A0A409X0U4"/>
<dbReference type="InterPro" id="IPR020904">
    <property type="entry name" value="Sc_DH/Rdtase_CS"/>
</dbReference>
<comment type="caution">
    <text evidence="5">The sequence shown here is derived from an EMBL/GenBank/DDBJ whole genome shotgun (WGS) entry which is preliminary data.</text>
</comment>
<dbReference type="SUPFAM" id="SSF51735">
    <property type="entry name" value="NAD(P)-binding Rossmann-fold domains"/>
    <property type="match status" value="1"/>
</dbReference>
<dbReference type="PRINTS" id="PR00081">
    <property type="entry name" value="GDHRDH"/>
</dbReference>
<dbReference type="InterPro" id="IPR036291">
    <property type="entry name" value="NAD(P)-bd_dom_sf"/>
</dbReference>
<organism evidence="5 6">
    <name type="scientific">Panaeolus cyanescens</name>
    <dbReference type="NCBI Taxonomy" id="181874"/>
    <lineage>
        <taxon>Eukaryota</taxon>
        <taxon>Fungi</taxon>
        <taxon>Dikarya</taxon>
        <taxon>Basidiomycota</taxon>
        <taxon>Agaricomycotina</taxon>
        <taxon>Agaricomycetes</taxon>
        <taxon>Agaricomycetidae</taxon>
        <taxon>Agaricales</taxon>
        <taxon>Agaricineae</taxon>
        <taxon>Galeropsidaceae</taxon>
        <taxon>Panaeolus</taxon>
    </lineage>
</organism>
<protein>
    <recommendedName>
        <fullName evidence="7">NAD(P)-binding protein</fullName>
    </recommendedName>
</protein>
<dbReference type="InParanoid" id="A0A409X0U4"/>
<dbReference type="STRING" id="181874.A0A409X0U4"/>
<dbReference type="Gene3D" id="3.40.50.720">
    <property type="entry name" value="NAD(P)-binding Rossmann-like Domain"/>
    <property type="match status" value="1"/>
</dbReference>
<dbReference type="GO" id="GO:0016616">
    <property type="term" value="F:oxidoreductase activity, acting on the CH-OH group of donors, NAD or NADP as acceptor"/>
    <property type="evidence" value="ECO:0007669"/>
    <property type="project" value="UniProtKB-ARBA"/>
</dbReference>
<dbReference type="PANTHER" id="PTHR43008">
    <property type="entry name" value="BENZIL REDUCTASE"/>
    <property type="match status" value="1"/>
</dbReference>
<evidence type="ECO:0000256" key="1">
    <source>
        <dbReference type="ARBA" id="ARBA00006484"/>
    </source>
</evidence>
<dbReference type="OrthoDB" id="1669814at2759"/>
<evidence type="ECO:0000313" key="6">
    <source>
        <dbReference type="Proteomes" id="UP000284842"/>
    </source>
</evidence>
<dbReference type="PROSITE" id="PS00061">
    <property type="entry name" value="ADH_SHORT"/>
    <property type="match status" value="1"/>
</dbReference>
<dbReference type="PANTHER" id="PTHR43008:SF4">
    <property type="entry name" value="CHAIN DEHYDROGENASE, PUTATIVE (AFU_ORTHOLOGUE AFUA_4G08710)-RELATED"/>
    <property type="match status" value="1"/>
</dbReference>